<organism evidence="3 4">
    <name type="scientific">Forsythia ovata</name>
    <dbReference type="NCBI Taxonomy" id="205694"/>
    <lineage>
        <taxon>Eukaryota</taxon>
        <taxon>Viridiplantae</taxon>
        <taxon>Streptophyta</taxon>
        <taxon>Embryophyta</taxon>
        <taxon>Tracheophyta</taxon>
        <taxon>Spermatophyta</taxon>
        <taxon>Magnoliopsida</taxon>
        <taxon>eudicotyledons</taxon>
        <taxon>Gunneridae</taxon>
        <taxon>Pentapetalae</taxon>
        <taxon>asterids</taxon>
        <taxon>lamiids</taxon>
        <taxon>Lamiales</taxon>
        <taxon>Oleaceae</taxon>
        <taxon>Forsythieae</taxon>
        <taxon>Forsythia</taxon>
    </lineage>
</organism>
<name>A0ABD1WVG3_9LAMI</name>
<feature type="domain" description="DUF627" evidence="2">
    <location>
        <begin position="109"/>
        <end position="219"/>
    </location>
</feature>
<accession>A0ABD1WVG3</accession>
<reference evidence="4" key="1">
    <citation type="submission" date="2024-07" db="EMBL/GenBank/DDBJ databases">
        <title>Two chromosome-level genome assemblies of Korean endemic species Abeliophyllum distichum and Forsythia ovata (Oleaceae).</title>
        <authorList>
            <person name="Jang H."/>
        </authorList>
    </citation>
    <scope>NUCLEOTIDE SEQUENCE [LARGE SCALE GENOMIC DNA]</scope>
</reference>
<dbReference type="Gene3D" id="1.25.40.10">
    <property type="entry name" value="Tetratricopeptide repeat domain"/>
    <property type="match status" value="1"/>
</dbReference>
<sequence>MAASKASERDKESIKELLEILLHLIEVQQLLLKTSSVLIRSLSEEIDMGHKKRNTAHRSKSSQPPPAPPTAAASVDGGANPKPPDLDSRKIAATPSSSQDSIKLECERALTALRRGNHTKALRVMKDLCSKHGSSPLLASIHRVMGDVCVVAASIINDTNAKERHLKNAKESAKKSVTLSPNSIEFSHFYANLLFETANEGKEYQEVVQECERALAIENPIDPAKETLQEESYQKIFSAEVRVTHVQNELRSLIEKSNNAYECCQKISKAEARVVQLQNELQSLIKTAPGCHEKISTAEASIVHVQNEVWSLIQKFRSIPMRSTRDPIEVTSVMARWPNEIKRSTRTPEERRKEIEARVAAALLLQQKDGAESGRREEKWEYEEKHFSG</sequence>
<proteinExistence type="predicted"/>
<dbReference type="AlphaFoldDB" id="A0ABD1WVG3"/>
<dbReference type="EMBL" id="JBFOLJ010000002">
    <property type="protein sequence ID" value="KAL2553581.1"/>
    <property type="molecule type" value="Genomic_DNA"/>
</dbReference>
<comment type="caution">
    <text evidence="3">The sequence shown here is derived from an EMBL/GenBank/DDBJ whole genome shotgun (WGS) entry which is preliminary data.</text>
</comment>
<feature type="compositionally biased region" description="Basic and acidic residues" evidence="1">
    <location>
        <begin position="369"/>
        <end position="389"/>
    </location>
</feature>
<feature type="region of interest" description="Disordered" evidence="1">
    <location>
        <begin position="49"/>
        <end position="99"/>
    </location>
</feature>
<keyword evidence="4" id="KW-1185">Reference proteome</keyword>
<dbReference type="PANTHER" id="PTHR34465">
    <property type="entry name" value="CARBOXYL-TERMINAL HYDROLASE-LIKE PROTEIN, PUTATIVE (DUF627 AND DUF629)-RELATED"/>
    <property type="match status" value="1"/>
</dbReference>
<dbReference type="GO" id="GO:0016787">
    <property type="term" value="F:hydrolase activity"/>
    <property type="evidence" value="ECO:0007669"/>
    <property type="project" value="UniProtKB-KW"/>
</dbReference>
<keyword evidence="3" id="KW-0378">Hydrolase</keyword>
<dbReference type="Pfam" id="PF04781">
    <property type="entry name" value="DUF627"/>
    <property type="match status" value="1"/>
</dbReference>
<gene>
    <name evidence="3" type="ORF">Fot_07200</name>
</gene>
<evidence type="ECO:0000259" key="2">
    <source>
        <dbReference type="Pfam" id="PF04781"/>
    </source>
</evidence>
<feature type="region of interest" description="Disordered" evidence="1">
    <location>
        <begin position="368"/>
        <end position="389"/>
    </location>
</feature>
<evidence type="ECO:0000313" key="4">
    <source>
        <dbReference type="Proteomes" id="UP001604277"/>
    </source>
</evidence>
<dbReference type="InterPro" id="IPR006866">
    <property type="entry name" value="DUF627_N"/>
</dbReference>
<evidence type="ECO:0000313" key="3">
    <source>
        <dbReference type="EMBL" id="KAL2553581.1"/>
    </source>
</evidence>
<dbReference type="PANTHER" id="PTHR34465:SF4">
    <property type="entry name" value="CARBOXYL-TERMINAL HYDROLASE-LIKE PROTEIN, PUTATIVE (DUF627 AND DUF629)-RELATED"/>
    <property type="match status" value="1"/>
</dbReference>
<evidence type="ECO:0000256" key="1">
    <source>
        <dbReference type="SAM" id="MobiDB-lite"/>
    </source>
</evidence>
<dbReference type="Proteomes" id="UP001604277">
    <property type="component" value="Unassembled WGS sequence"/>
</dbReference>
<feature type="compositionally biased region" description="Basic residues" evidence="1">
    <location>
        <begin position="50"/>
        <end position="60"/>
    </location>
</feature>
<protein>
    <submittedName>
        <fullName evidence="3">Ubiquitin carboxyl-terminal hydrolase-related protein</fullName>
    </submittedName>
</protein>
<dbReference type="InterPro" id="IPR011990">
    <property type="entry name" value="TPR-like_helical_dom_sf"/>
</dbReference>